<sequence length="181" mass="20297">GGFLFNEKAKATLDKFYARKDTLSLGICNGCQLMMELNLINPAHEKKGKMLYNDSHKLESSFLSVVIPTNHSVMFGSLSGSKLGIWVAHGEGKFSLPYDEKEYHVVAKYNYAAYPGNPNGSDYSIAALASTDGRHLAMMPHLERSLFPWQNACYPADRIHKNQITPWIEAFVNARKWILGN</sequence>
<dbReference type="SMART" id="SM01211">
    <property type="entry name" value="GATase_5"/>
    <property type="match status" value="1"/>
</dbReference>
<comment type="caution">
    <text evidence="1">The sequence shown here is derived from an EMBL/GenBank/DDBJ whole genome shotgun (WGS) entry which is preliminary data.</text>
</comment>
<evidence type="ECO:0000313" key="1">
    <source>
        <dbReference type="EMBL" id="KAA6306775.1"/>
    </source>
</evidence>
<dbReference type="Gene3D" id="3.40.50.880">
    <property type="match status" value="1"/>
</dbReference>
<dbReference type="EMBL" id="SNRY01009654">
    <property type="protein sequence ID" value="KAA6306775.1"/>
    <property type="molecule type" value="Genomic_DNA"/>
</dbReference>
<dbReference type="AlphaFoldDB" id="A0A5J4PBB1"/>
<accession>A0A5J4PBB1</accession>
<name>A0A5J4PBB1_9ZZZZ</name>
<reference evidence="1" key="1">
    <citation type="submission" date="2019-03" db="EMBL/GenBank/DDBJ databases">
        <title>Single cell metagenomics reveals metabolic interactions within the superorganism composed of flagellate Streblomastix strix and complex community of Bacteroidetes bacteria on its surface.</title>
        <authorList>
            <person name="Treitli S.C."/>
            <person name="Kolisko M."/>
            <person name="Husnik F."/>
            <person name="Keeling P."/>
            <person name="Hampl V."/>
        </authorList>
    </citation>
    <scope>NUCLEOTIDE SEQUENCE</scope>
    <source>
        <strain evidence="1">STM</strain>
    </source>
</reference>
<dbReference type="EC" id="6.3.5.3" evidence="1"/>
<feature type="non-terminal residue" evidence="1">
    <location>
        <position position="1"/>
    </location>
</feature>
<dbReference type="InterPro" id="IPR029062">
    <property type="entry name" value="Class_I_gatase-like"/>
</dbReference>
<proteinExistence type="predicted"/>
<keyword evidence="1" id="KW-0436">Ligase</keyword>
<dbReference type="PANTHER" id="PTHR10099">
    <property type="entry name" value="PHOSPHORIBOSYLFORMYLGLYCINAMIDINE SYNTHASE"/>
    <property type="match status" value="1"/>
</dbReference>
<gene>
    <name evidence="1" type="ORF">EZS27_041563</name>
</gene>
<organism evidence="1">
    <name type="scientific">termite gut metagenome</name>
    <dbReference type="NCBI Taxonomy" id="433724"/>
    <lineage>
        <taxon>unclassified sequences</taxon>
        <taxon>metagenomes</taxon>
        <taxon>organismal metagenomes</taxon>
    </lineage>
</organism>
<dbReference type="GO" id="GO:0006164">
    <property type="term" value="P:purine nucleotide biosynthetic process"/>
    <property type="evidence" value="ECO:0007669"/>
    <property type="project" value="TreeGrafter"/>
</dbReference>
<dbReference type="PROSITE" id="PS51273">
    <property type="entry name" value="GATASE_TYPE_1"/>
    <property type="match status" value="1"/>
</dbReference>
<protein>
    <submittedName>
        <fullName evidence="1">Phosphoribosylformylglycinamidine synthase</fullName>
        <ecNumber evidence="1">6.3.5.3</ecNumber>
    </submittedName>
</protein>
<dbReference type="PANTHER" id="PTHR10099:SF1">
    <property type="entry name" value="PHOSPHORIBOSYLFORMYLGLYCINAMIDINE SYNTHASE"/>
    <property type="match status" value="1"/>
</dbReference>
<dbReference type="Pfam" id="PF13507">
    <property type="entry name" value="GATase_5"/>
    <property type="match status" value="1"/>
</dbReference>
<dbReference type="SUPFAM" id="SSF52317">
    <property type="entry name" value="Class I glutamine amidotransferase-like"/>
    <property type="match status" value="1"/>
</dbReference>
<dbReference type="GO" id="GO:0004642">
    <property type="term" value="F:phosphoribosylformylglycinamidine synthase activity"/>
    <property type="evidence" value="ECO:0007669"/>
    <property type="project" value="UniProtKB-EC"/>
</dbReference>
<dbReference type="GO" id="GO:0005737">
    <property type="term" value="C:cytoplasm"/>
    <property type="evidence" value="ECO:0007669"/>
    <property type="project" value="TreeGrafter"/>
</dbReference>